<protein>
    <recommendedName>
        <fullName evidence="7">NADH-ubiquinone oxidoreductase chain 4</fullName>
        <ecNumber evidence="5">7.1.1.2</ecNumber>
    </recommendedName>
    <alternativeName>
        <fullName evidence="16">NADH dehydrogenase subunit 4</fullName>
    </alternativeName>
    <alternativeName>
        <fullName evidence="17">NADH dehydrogenase subunit 4L</fullName>
    </alternativeName>
    <alternativeName>
        <fullName evidence="6">NADH-ubiquinone oxidoreductase chain 4L</fullName>
    </alternativeName>
    <alternativeName>
        <fullName evidence="8">NADH-ubiquinone oxidoreductase chain 5</fullName>
    </alternativeName>
</protein>
<feature type="transmembrane region" description="Helical" evidence="19">
    <location>
        <begin position="473"/>
        <end position="490"/>
    </location>
</feature>
<evidence type="ECO:0000259" key="20">
    <source>
        <dbReference type="Pfam" id="PF00361"/>
    </source>
</evidence>
<evidence type="ECO:0000256" key="5">
    <source>
        <dbReference type="ARBA" id="ARBA00012944"/>
    </source>
</evidence>
<keyword evidence="10 19" id="KW-0812">Transmembrane</keyword>
<feature type="transmembrane region" description="Helical" evidence="19">
    <location>
        <begin position="923"/>
        <end position="944"/>
    </location>
</feature>
<dbReference type="GO" id="GO:0042773">
    <property type="term" value="P:ATP synthesis coupled electron transport"/>
    <property type="evidence" value="ECO:0007669"/>
    <property type="project" value="InterPro"/>
</dbReference>
<keyword evidence="12" id="KW-0813">Transport</keyword>
<feature type="transmembrane region" description="Helical" evidence="19">
    <location>
        <begin position="147"/>
        <end position="174"/>
    </location>
</feature>
<dbReference type="InterPro" id="IPR001516">
    <property type="entry name" value="Proton_antipo_N"/>
</dbReference>
<evidence type="ECO:0000256" key="17">
    <source>
        <dbReference type="ARBA" id="ARBA00031586"/>
    </source>
</evidence>
<evidence type="ECO:0000256" key="18">
    <source>
        <dbReference type="ARBA" id="ARBA00049551"/>
    </source>
</evidence>
<feature type="transmembrane region" description="Helical" evidence="19">
    <location>
        <begin position="448"/>
        <end position="467"/>
    </location>
</feature>
<feature type="transmembrane region" description="Helical" evidence="19">
    <location>
        <begin position="951"/>
        <end position="973"/>
    </location>
</feature>
<dbReference type="NCBIfam" id="NF004320">
    <property type="entry name" value="PRK05715.1-2"/>
    <property type="match status" value="1"/>
</dbReference>
<name>A0A7R9A922_9CRUS</name>
<feature type="transmembrane region" description="Helical" evidence="19">
    <location>
        <begin position="62"/>
        <end position="85"/>
    </location>
</feature>
<keyword evidence="14" id="KW-0520">NAD</keyword>
<evidence type="ECO:0000256" key="9">
    <source>
        <dbReference type="ARBA" id="ARBA00022475"/>
    </source>
</evidence>
<evidence type="ECO:0000256" key="11">
    <source>
        <dbReference type="ARBA" id="ARBA00022967"/>
    </source>
</evidence>
<dbReference type="Gene3D" id="1.10.287.3510">
    <property type="match status" value="1"/>
</dbReference>
<feature type="transmembrane region" description="Helical" evidence="19">
    <location>
        <begin position="344"/>
        <end position="363"/>
    </location>
</feature>
<proteinExistence type="inferred from homology"/>
<feature type="transmembrane region" description="Helical" evidence="19">
    <location>
        <begin position="544"/>
        <end position="562"/>
    </location>
</feature>
<evidence type="ECO:0000313" key="22">
    <source>
        <dbReference type="EMBL" id="CAD7249721.1"/>
    </source>
</evidence>
<reference evidence="22" key="1">
    <citation type="submission" date="2020-11" db="EMBL/GenBank/DDBJ databases">
        <authorList>
            <person name="Tran Van P."/>
        </authorList>
    </citation>
    <scope>NUCLEOTIDE SEQUENCE</scope>
</reference>
<feature type="non-terminal residue" evidence="22">
    <location>
        <position position="1099"/>
    </location>
</feature>
<organism evidence="22">
    <name type="scientific">Darwinula stevensoni</name>
    <dbReference type="NCBI Taxonomy" id="69355"/>
    <lineage>
        <taxon>Eukaryota</taxon>
        <taxon>Metazoa</taxon>
        <taxon>Ecdysozoa</taxon>
        <taxon>Arthropoda</taxon>
        <taxon>Crustacea</taxon>
        <taxon>Oligostraca</taxon>
        <taxon>Ostracoda</taxon>
        <taxon>Podocopa</taxon>
        <taxon>Podocopida</taxon>
        <taxon>Darwinulocopina</taxon>
        <taxon>Darwinuloidea</taxon>
        <taxon>Darwinulidae</taxon>
        <taxon>Darwinula</taxon>
    </lineage>
</organism>
<feature type="transmembrane region" description="Helical" evidence="19">
    <location>
        <begin position="253"/>
        <end position="275"/>
    </location>
</feature>
<dbReference type="AlphaFoldDB" id="A0A7R9A922"/>
<feature type="transmembrane region" description="Helical" evidence="19">
    <location>
        <begin position="37"/>
        <end position="55"/>
    </location>
</feature>
<feature type="transmembrane region" description="Helical" evidence="19">
    <location>
        <begin position="115"/>
        <end position="135"/>
    </location>
</feature>
<dbReference type="InterPro" id="IPR001750">
    <property type="entry name" value="ND/Mrp_TM"/>
</dbReference>
<dbReference type="EMBL" id="CAJPEV010002459">
    <property type="protein sequence ID" value="CAG0896964.1"/>
    <property type="molecule type" value="Genomic_DNA"/>
</dbReference>
<feature type="transmembrane region" description="Helical" evidence="19">
    <location>
        <begin position="574"/>
        <end position="601"/>
    </location>
</feature>
<dbReference type="Pfam" id="PF00420">
    <property type="entry name" value="Oxidored_q2"/>
    <property type="match status" value="1"/>
</dbReference>
<evidence type="ECO:0000259" key="21">
    <source>
        <dbReference type="Pfam" id="PF00662"/>
    </source>
</evidence>
<feature type="transmembrane region" description="Helical" evidence="19">
    <location>
        <begin position="1070"/>
        <end position="1097"/>
    </location>
</feature>
<feature type="transmembrane region" description="Helical" evidence="19">
    <location>
        <begin position="410"/>
        <end position="436"/>
    </location>
</feature>
<dbReference type="InterPro" id="IPR050586">
    <property type="entry name" value="CPA3_Na-H_Antiporter_D"/>
</dbReference>
<evidence type="ECO:0000256" key="2">
    <source>
        <dbReference type="ARBA" id="ARBA00004651"/>
    </source>
</evidence>
<evidence type="ECO:0000256" key="8">
    <source>
        <dbReference type="ARBA" id="ARBA00021096"/>
    </source>
</evidence>
<feature type="transmembrane region" description="Helical" evidence="19">
    <location>
        <begin position="1029"/>
        <end position="1048"/>
    </location>
</feature>
<keyword evidence="9" id="KW-1003">Cell membrane</keyword>
<evidence type="ECO:0000256" key="12">
    <source>
        <dbReference type="ARBA" id="ARBA00022982"/>
    </source>
</evidence>
<dbReference type="PANTHER" id="PTHR42703">
    <property type="entry name" value="NADH DEHYDROGENASE"/>
    <property type="match status" value="1"/>
</dbReference>
<keyword evidence="23" id="KW-1185">Reference proteome</keyword>
<evidence type="ECO:0000256" key="15">
    <source>
        <dbReference type="ARBA" id="ARBA00023136"/>
    </source>
</evidence>
<comment type="function">
    <text evidence="1">Core subunit of the mitochondrial membrane respiratory chain NADH dehydrogenase (Complex I) that is believed to belong to the minimal assembly required for catalysis. Complex I functions in the transfer of electrons from NADH to the respiratory chain. The immediate electron acceptor for the enzyme is believed to be ubiquinone.</text>
</comment>
<dbReference type="EMBL" id="LR901976">
    <property type="protein sequence ID" value="CAD7249721.1"/>
    <property type="molecule type" value="Genomic_DNA"/>
</dbReference>
<comment type="subcellular location">
    <subcellularLocation>
        <location evidence="2">Cell membrane</location>
        <topology evidence="2">Multi-pass membrane protein</topology>
    </subcellularLocation>
</comment>
<feature type="domain" description="NADH-Ubiquinone oxidoreductase (complex I) chain 5 N-terminal" evidence="21">
    <location>
        <begin position="98"/>
        <end position="148"/>
    </location>
</feature>
<comment type="similarity">
    <text evidence="4">Belongs to the complex I subunit 4L family.</text>
</comment>
<gene>
    <name evidence="22" type="ORF">DSTB1V02_LOCUS9508</name>
</gene>
<evidence type="ECO:0000256" key="13">
    <source>
        <dbReference type="ARBA" id="ARBA00022989"/>
    </source>
</evidence>
<feature type="transmembrane region" description="Helical" evidence="19">
    <location>
        <begin position="9"/>
        <end position="31"/>
    </location>
</feature>
<dbReference type="InterPro" id="IPR010096">
    <property type="entry name" value="NADH-Q_OxRdtase_suN/2"/>
</dbReference>
<dbReference type="PRINTS" id="PR01437">
    <property type="entry name" value="NUOXDRDTASE4"/>
</dbReference>
<evidence type="ECO:0000256" key="3">
    <source>
        <dbReference type="ARBA" id="ARBA00009025"/>
    </source>
</evidence>
<evidence type="ECO:0000313" key="23">
    <source>
        <dbReference type="Proteomes" id="UP000677054"/>
    </source>
</evidence>
<dbReference type="PANTHER" id="PTHR42703:SF1">
    <property type="entry name" value="NA(+)_H(+) ANTIPORTER SUBUNIT D1"/>
    <property type="match status" value="1"/>
</dbReference>
<dbReference type="GO" id="GO:0008137">
    <property type="term" value="F:NADH dehydrogenase (ubiquinone) activity"/>
    <property type="evidence" value="ECO:0007669"/>
    <property type="project" value="UniProtKB-EC"/>
</dbReference>
<dbReference type="Proteomes" id="UP000677054">
    <property type="component" value="Unassembled WGS sequence"/>
</dbReference>
<feature type="transmembrane region" description="Helical" evidence="19">
    <location>
        <begin position="895"/>
        <end position="917"/>
    </location>
</feature>
<sequence length="1099" mass="119656">MGVLIRRNAIIVLMCVELMLNAVNLLLAAFSTYLGDAQGQLLVFFIMVVAAAEAARLPKTVVGIIGSGSVLAAFVLSVFCFNEVAATGKGLHSLVYNWLTVGNLQINFSFLVDQLSVWMMLIITGIGFLIHVYSTGYMHDDEGFYKFFAYLNLFIFSMLLLVMGSNFVMMFFGWEGVGLCSYLLIGFWYTNKEYGKAARAMGKSAQIPLYTWLPDAMAGPTPVSALIHAATMVTAGIYLVTRCNALYDLSHTALMVVAAVGLATSIWAALIGLRQNDIKKVLAYSTVSQLGLMFLALGMGAYTTAMFHVTTHAFFKALLFLAAGSVIHGLGGDQDIRNMGGLRKAMPITFVVFLIGALSMLLWSGRLAGTIALGLSLVQLAVTLYALSNFHGPAMYSHEVNLPWIPEAGINFRLGLDGISMVLVLLTSLLVPFIIVSSTLRKYHNESLYYGLLLLMQAGLTGVFMALDGLVFYIFYELALIPIYFICAIWGGADRIRITMKFFIYTFLGSLLMLVSLIYLYLHTPGNHSFAYEALHDVHLTTPAAYWVFAGIFAAFAIKIPIFPFHTWQPDTYVAAPTGGTMLLSGIMLKMGAYGLIRWLIPLAPEAMSAFVPVLITLSVIGVIYASIIAIQQRDIKRLIAYSSIAHVGLIAAGIFAWNKMGLHGSVIQMFNHGINVVGLFLVCDIIERRLGSRSLSDMGGIAKNAPVFATLFLIILLGSIAVPLTNGFVGEFLLLYGVWDYNHWLGAVAGLTIIFGAVYMLRVYGLSMFGPTNEETANFPDLDIKETIVLGSRRDDLRGNEAALKYFLMGAFATGIFLFGTALVYGATATFDIQTIGNTLALHKAAPFHFWAPDVYQGSPNLVTLFMSTLVKIAGFAAFYRLFSIAYAAEMDTWGPVVAMIAVMTMVIANFSAIFQKSFKRMMAYSGISHAGYLMLGILAIGVAGSAGALFLYITTYAIATIIAFAVFILISEQQGDEQGFSAFNGLGKSHPYLAAAMAVSMLTLAGIPPTAGFFGKYFLFSAAFERYPWLVVVAVLHSAISIYYYFKILAAMYFTDDMTDNYHIQVPVAYKVVIAVAVALLVLLSVVPGGVMSLVNH</sequence>
<feature type="transmembrane region" description="Helical" evidence="19">
    <location>
        <begin position="607"/>
        <end position="627"/>
    </location>
</feature>
<dbReference type="GO" id="GO:0005886">
    <property type="term" value="C:plasma membrane"/>
    <property type="evidence" value="ECO:0007669"/>
    <property type="project" value="UniProtKB-SubCell"/>
</dbReference>
<feature type="transmembrane region" description="Helical" evidence="19">
    <location>
        <begin position="281"/>
        <end position="302"/>
    </location>
</feature>
<feature type="transmembrane region" description="Helical" evidence="19">
    <location>
        <begin position="502"/>
        <end position="524"/>
    </location>
</feature>
<dbReference type="EC" id="7.1.1.2" evidence="5"/>
<dbReference type="Pfam" id="PF00662">
    <property type="entry name" value="Proton_antipo_N"/>
    <property type="match status" value="1"/>
</dbReference>
<feature type="transmembrane region" description="Helical" evidence="19">
    <location>
        <begin position="993"/>
        <end position="1017"/>
    </location>
</feature>
<dbReference type="InterPro" id="IPR010227">
    <property type="entry name" value="NADH_Q_OxRdtase_chainM/4"/>
</dbReference>
<feature type="transmembrane region" description="Helical" evidence="19">
    <location>
        <begin position="804"/>
        <end position="826"/>
    </location>
</feature>
<comment type="similarity">
    <text evidence="3">Belongs to the complex I subunit 4 family.</text>
</comment>
<dbReference type="HAMAP" id="MF_00445">
    <property type="entry name" value="NDH1_NuoN_1"/>
    <property type="match status" value="1"/>
</dbReference>
<keyword evidence="11" id="KW-1278">Translocase</keyword>
<feature type="domain" description="NADH:quinone oxidoreductase/Mrp antiporter transmembrane" evidence="20">
    <location>
        <begin position="468"/>
        <end position="753"/>
    </location>
</feature>
<comment type="catalytic activity">
    <reaction evidence="18">
        <text>a ubiquinone + NADH + 5 H(+)(in) = a ubiquinol + NAD(+) + 4 H(+)(out)</text>
        <dbReference type="Rhea" id="RHEA:29091"/>
        <dbReference type="Rhea" id="RHEA-COMP:9565"/>
        <dbReference type="Rhea" id="RHEA-COMP:9566"/>
        <dbReference type="ChEBI" id="CHEBI:15378"/>
        <dbReference type="ChEBI" id="CHEBI:16389"/>
        <dbReference type="ChEBI" id="CHEBI:17976"/>
        <dbReference type="ChEBI" id="CHEBI:57540"/>
        <dbReference type="ChEBI" id="CHEBI:57945"/>
        <dbReference type="EC" id="7.1.1.2"/>
    </reaction>
</comment>
<feature type="domain" description="NADH:quinone oxidoreductase/Mrp antiporter transmembrane" evidence="20">
    <location>
        <begin position="200"/>
        <end position="360"/>
    </location>
</feature>
<evidence type="ECO:0000256" key="19">
    <source>
        <dbReference type="SAM" id="Phobius"/>
    </source>
</evidence>
<feature type="transmembrane region" description="Helical" evidence="19">
    <location>
        <begin position="742"/>
        <end position="762"/>
    </location>
</feature>
<feature type="transmembrane region" description="Helical" evidence="19">
    <location>
        <begin position="708"/>
        <end position="730"/>
    </location>
</feature>
<keyword evidence="12" id="KW-0249">Electron transport</keyword>
<dbReference type="NCBIfam" id="TIGR01972">
    <property type="entry name" value="NDH_I_M"/>
    <property type="match status" value="1"/>
</dbReference>
<evidence type="ECO:0000256" key="1">
    <source>
        <dbReference type="ARBA" id="ARBA00003257"/>
    </source>
</evidence>
<keyword evidence="15 19" id="KW-0472">Membrane</keyword>
<accession>A0A7R9A922</accession>
<feature type="transmembrane region" description="Helical" evidence="19">
    <location>
        <begin position="670"/>
        <end position="687"/>
    </location>
</feature>
<evidence type="ECO:0000256" key="7">
    <source>
        <dbReference type="ARBA" id="ARBA00021006"/>
    </source>
</evidence>
<evidence type="ECO:0000256" key="6">
    <source>
        <dbReference type="ARBA" id="ARBA00016612"/>
    </source>
</evidence>
<feature type="transmembrane region" description="Helical" evidence="19">
    <location>
        <begin position="639"/>
        <end position="658"/>
    </location>
</feature>
<keyword evidence="13 19" id="KW-1133">Transmembrane helix</keyword>
<feature type="domain" description="NADH:quinone oxidoreductase/Mrp antiporter transmembrane" evidence="20">
    <location>
        <begin position="166"/>
        <end position="198"/>
    </location>
</feature>
<feature type="domain" description="NADH:quinone oxidoreductase/Mrp antiporter transmembrane" evidence="20">
    <location>
        <begin position="789"/>
        <end position="1042"/>
    </location>
</feature>
<evidence type="ECO:0000256" key="10">
    <source>
        <dbReference type="ARBA" id="ARBA00022692"/>
    </source>
</evidence>
<evidence type="ECO:0000256" key="16">
    <source>
        <dbReference type="ARBA" id="ARBA00031025"/>
    </source>
</evidence>
<dbReference type="OrthoDB" id="10063554at2759"/>
<dbReference type="Pfam" id="PF00361">
    <property type="entry name" value="Proton_antipo_M"/>
    <property type="match status" value="4"/>
</dbReference>
<evidence type="ECO:0000256" key="14">
    <source>
        <dbReference type="ARBA" id="ARBA00023027"/>
    </source>
</evidence>
<dbReference type="InterPro" id="IPR039428">
    <property type="entry name" value="NUOK/Mnh_C1-like"/>
</dbReference>
<evidence type="ECO:0000256" key="4">
    <source>
        <dbReference type="ARBA" id="ARBA00010519"/>
    </source>
</evidence>
<feature type="transmembrane region" description="Helical" evidence="19">
    <location>
        <begin position="314"/>
        <end position="332"/>
    </location>
</feature>
<dbReference type="InterPro" id="IPR003918">
    <property type="entry name" value="NADH_UbQ_OxRdtase"/>
</dbReference>